<comment type="caution">
    <text evidence="2">The sequence shown here is derived from an EMBL/GenBank/DDBJ whole genome shotgun (WGS) entry which is preliminary data.</text>
</comment>
<protein>
    <recommendedName>
        <fullName evidence="1">HEAT repeat-containing protein 1</fullName>
    </recommendedName>
</protein>
<dbReference type="InterPro" id="IPR040191">
    <property type="entry name" value="UTP10"/>
</dbReference>
<sequence length="319" mass="35112">MTTLLAKQVAAFKQQHGITAVGPKRTAAPSILFSPQEARSQDPESFASLALHGLSEASVLAPEISKFTELFEGSVKDRDLLTREENDALDRKIHHLLMLLSPHLQARAAQECVEGLLYRYHVHRWNVDDLMAAALPHHDSPLFTKLVQGLHVESKPRWSWMASLKAKPASLIRSTLAKVCSKDSAILSFVGDVVEETLRMQMSNRTLMTFFTAIWLDTLALCGPSVGNDLVQVAIPTVLLLLSQSQDAFYAGATITGALCVKTELEEHLQRQLLLKLARQVIGQDGSAAFVLMAQILQLQEIRELPPSVAKAMAKHGPE</sequence>
<evidence type="ECO:0000313" key="3">
    <source>
        <dbReference type="Proteomes" id="UP001642484"/>
    </source>
</evidence>
<dbReference type="EMBL" id="CAXAMN010022702">
    <property type="protein sequence ID" value="CAK9072095.1"/>
    <property type="molecule type" value="Genomic_DNA"/>
</dbReference>
<organism evidence="2 3">
    <name type="scientific">Durusdinium trenchii</name>
    <dbReference type="NCBI Taxonomy" id="1381693"/>
    <lineage>
        <taxon>Eukaryota</taxon>
        <taxon>Sar</taxon>
        <taxon>Alveolata</taxon>
        <taxon>Dinophyceae</taxon>
        <taxon>Suessiales</taxon>
        <taxon>Symbiodiniaceae</taxon>
        <taxon>Durusdinium</taxon>
    </lineage>
</organism>
<keyword evidence="1" id="KW-0539">Nucleus</keyword>
<name>A0ABP0PBN5_9DINO</name>
<dbReference type="PANTHER" id="PTHR13457:SF1">
    <property type="entry name" value="HEAT REPEAT-CONTAINING PROTEIN 1"/>
    <property type="match status" value="1"/>
</dbReference>
<keyword evidence="1" id="KW-0687">Ribonucleoprotein</keyword>
<keyword evidence="3" id="KW-1185">Reference proteome</keyword>
<gene>
    <name evidence="2" type="ORF">CCMP2556_LOCUS35464</name>
</gene>
<reference evidence="2 3" key="1">
    <citation type="submission" date="2024-02" db="EMBL/GenBank/DDBJ databases">
        <authorList>
            <person name="Chen Y."/>
            <person name="Shah S."/>
            <person name="Dougan E. K."/>
            <person name="Thang M."/>
            <person name="Chan C."/>
        </authorList>
    </citation>
    <scope>NUCLEOTIDE SEQUENCE [LARGE SCALE GENOMIC DNA]</scope>
</reference>
<keyword evidence="1" id="KW-0698">rRNA processing</keyword>
<accession>A0ABP0PBN5</accession>
<evidence type="ECO:0000313" key="2">
    <source>
        <dbReference type="EMBL" id="CAK9072095.1"/>
    </source>
</evidence>
<dbReference type="Proteomes" id="UP001642484">
    <property type="component" value="Unassembled WGS sequence"/>
</dbReference>
<keyword evidence="1" id="KW-0690">Ribosome biogenesis</keyword>
<dbReference type="PANTHER" id="PTHR13457">
    <property type="entry name" value="BAP28"/>
    <property type="match status" value="1"/>
</dbReference>
<evidence type="ECO:0000256" key="1">
    <source>
        <dbReference type="RuleBase" id="RU367065"/>
    </source>
</evidence>
<feature type="non-terminal residue" evidence="2">
    <location>
        <position position="319"/>
    </location>
</feature>
<proteinExistence type="inferred from homology"/>
<comment type="similarity">
    <text evidence="1">Belongs to the HEATR1/UTP10 family.</text>
</comment>
<comment type="function">
    <text evidence="1">Involved in nucleolar processing of pre-18S ribosomal RNA.</text>
</comment>
<comment type="subcellular location">
    <subcellularLocation>
        <location evidence="1">Nucleus</location>
        <location evidence="1">Nucleolus</location>
    </subcellularLocation>
</comment>